<accession>A0A7M7GMC2</accession>
<dbReference type="InParanoid" id="A0A7M7GMC2"/>
<reference evidence="2" key="1">
    <citation type="submission" date="2015-02" db="EMBL/GenBank/DDBJ databases">
        <title>Genome sequencing for Strongylocentrotus purpuratus.</title>
        <authorList>
            <person name="Murali S."/>
            <person name="Liu Y."/>
            <person name="Vee V."/>
            <person name="English A."/>
            <person name="Wang M."/>
            <person name="Skinner E."/>
            <person name="Han Y."/>
            <person name="Muzny D.M."/>
            <person name="Worley K.C."/>
            <person name="Gibbs R.A."/>
        </authorList>
    </citation>
    <scope>NUCLEOTIDE SEQUENCE</scope>
</reference>
<dbReference type="EnsemblMetazoa" id="XM_003729322">
    <property type="protein sequence ID" value="XP_003729370"/>
    <property type="gene ID" value="LOC100890253"/>
</dbReference>
<dbReference type="GeneID" id="100890253"/>
<sequence length="314" mass="35907">MEGRSDELDVQPEVRVIVWSLPRTISTVLTKCVSFVDGINVHLEPYGYAHASWLGLQGFSHQELPVTYEGNEALFEQAAQIMGEFTKSKVDPKRLPFTTVQSELETATGKYVFVKDQSHAMIPQFRQFLPKGFRHVFLIREPSAIFSSYRKAMYKQVTGLKMLEKSEEEYDIVEDDVVGMQPLNLYKNHHDLWKYVQENFDPNPLVIDATDILSNPSDHIKWLLQAIGLPYSDSLLQWPSSVEALKSWKTPGEGILESHIHFYGTAMQSTCFMPPHPVPSREQLTSDVIRCADAATPYYQEMYKARLTNDNNNI</sequence>
<dbReference type="Gene3D" id="3.40.50.300">
    <property type="entry name" value="P-loop containing nucleotide triphosphate hydrolases"/>
    <property type="match status" value="1"/>
</dbReference>
<organism evidence="1 2">
    <name type="scientific">Strongylocentrotus purpuratus</name>
    <name type="common">Purple sea urchin</name>
    <dbReference type="NCBI Taxonomy" id="7668"/>
    <lineage>
        <taxon>Eukaryota</taxon>
        <taxon>Metazoa</taxon>
        <taxon>Echinodermata</taxon>
        <taxon>Eleutherozoa</taxon>
        <taxon>Echinozoa</taxon>
        <taxon>Echinoidea</taxon>
        <taxon>Euechinoidea</taxon>
        <taxon>Echinacea</taxon>
        <taxon>Camarodonta</taxon>
        <taxon>Echinidea</taxon>
        <taxon>Strongylocentrotidae</taxon>
        <taxon>Strongylocentrotus</taxon>
    </lineage>
</organism>
<dbReference type="SUPFAM" id="SSF52540">
    <property type="entry name" value="P-loop containing nucleoside triphosphate hydrolases"/>
    <property type="match status" value="1"/>
</dbReference>
<proteinExistence type="predicted"/>
<dbReference type="AlphaFoldDB" id="A0A7M7GMC2"/>
<protein>
    <submittedName>
        <fullName evidence="1">Uncharacterized protein</fullName>
    </submittedName>
</protein>
<reference evidence="1" key="2">
    <citation type="submission" date="2021-01" db="UniProtKB">
        <authorList>
            <consortium name="EnsemblMetazoa"/>
        </authorList>
    </citation>
    <scope>IDENTIFICATION</scope>
</reference>
<dbReference type="Pfam" id="PF19798">
    <property type="entry name" value="Sulfotransfer_5"/>
    <property type="match status" value="1"/>
</dbReference>
<dbReference type="OrthoDB" id="2405944at2759"/>
<keyword evidence="2" id="KW-1185">Reference proteome</keyword>
<dbReference type="OMA" id="QSHAMIP"/>
<dbReference type="Proteomes" id="UP000007110">
    <property type="component" value="Unassembled WGS sequence"/>
</dbReference>
<evidence type="ECO:0000313" key="2">
    <source>
        <dbReference type="Proteomes" id="UP000007110"/>
    </source>
</evidence>
<dbReference type="PANTHER" id="PTHR48312">
    <property type="match status" value="1"/>
</dbReference>
<dbReference type="KEGG" id="spu:100890253"/>
<dbReference type="RefSeq" id="XP_003729370.2">
    <property type="nucleotide sequence ID" value="XM_003729322.3"/>
</dbReference>
<evidence type="ECO:0000313" key="1">
    <source>
        <dbReference type="EnsemblMetazoa" id="XP_003729370"/>
    </source>
</evidence>
<dbReference type="PANTHER" id="PTHR48312:SF1">
    <property type="entry name" value="SULFOTRANSFERASE"/>
    <property type="match status" value="1"/>
</dbReference>
<dbReference type="InterPro" id="IPR027417">
    <property type="entry name" value="P-loop_NTPase"/>
</dbReference>
<name>A0A7M7GMC2_STRPU</name>